<dbReference type="InterPro" id="IPR013783">
    <property type="entry name" value="Ig-like_fold"/>
</dbReference>
<comment type="pathway">
    <text evidence="2">Glycan metabolism; N-glycan degradation.</text>
</comment>
<evidence type="ECO:0000256" key="9">
    <source>
        <dbReference type="ARBA" id="ARBA00041069"/>
    </source>
</evidence>
<dbReference type="PANTHER" id="PTHR43730:SF1">
    <property type="entry name" value="BETA-MANNOSIDASE"/>
    <property type="match status" value="1"/>
</dbReference>
<feature type="domain" description="Glycoside hydrolase family 2 immunoglobulin-like beta-sandwich" evidence="11">
    <location>
        <begin position="232"/>
        <end position="300"/>
    </location>
</feature>
<dbReference type="GO" id="GO:0000272">
    <property type="term" value="P:polysaccharide catabolic process"/>
    <property type="evidence" value="ECO:0007669"/>
    <property type="project" value="UniProtKB-KW"/>
</dbReference>
<dbReference type="Pfam" id="PF17786">
    <property type="entry name" value="Mannosidase_ig"/>
    <property type="match status" value="1"/>
</dbReference>
<dbReference type="Pfam" id="PF22666">
    <property type="entry name" value="Glyco_hydro_2_N2"/>
    <property type="match status" value="1"/>
</dbReference>
<dbReference type="OrthoDB" id="2866996at2759"/>
<evidence type="ECO:0000256" key="1">
    <source>
        <dbReference type="ARBA" id="ARBA00000829"/>
    </source>
</evidence>
<keyword evidence="15" id="KW-1185">Reference proteome</keyword>
<dbReference type="InterPro" id="IPR008979">
    <property type="entry name" value="Galactose-bd-like_sf"/>
</dbReference>
<dbReference type="InterPro" id="IPR006102">
    <property type="entry name" value="Ig-like_GH2"/>
</dbReference>
<keyword evidence="7" id="KW-0624">Polysaccharide degradation</keyword>
<evidence type="ECO:0000256" key="7">
    <source>
        <dbReference type="ARBA" id="ARBA00023326"/>
    </source>
</evidence>
<dbReference type="EMBL" id="KV454291">
    <property type="protein sequence ID" value="ODQ74975.1"/>
    <property type="molecule type" value="Genomic_DNA"/>
</dbReference>
<evidence type="ECO:0000256" key="8">
    <source>
        <dbReference type="ARBA" id="ARBA00038429"/>
    </source>
</evidence>
<dbReference type="Gene3D" id="2.60.120.260">
    <property type="entry name" value="Galactose-binding domain-like"/>
    <property type="match status" value="1"/>
</dbReference>
<gene>
    <name evidence="14" type="ORF">LIPSTDRAFT_1716</name>
</gene>
<accession>A0A1E3QBB5</accession>
<dbReference type="Gene3D" id="3.20.20.80">
    <property type="entry name" value="Glycosidases"/>
    <property type="match status" value="1"/>
</dbReference>
<name>A0A1E3QBB5_LIPST</name>
<feature type="domain" description="Beta-mannosidase-like galactose-binding" evidence="13">
    <location>
        <begin position="24"/>
        <end position="187"/>
    </location>
</feature>
<dbReference type="EC" id="3.2.1.25" evidence="3"/>
<dbReference type="Gene3D" id="2.60.40.10">
    <property type="entry name" value="Immunoglobulins"/>
    <property type="match status" value="1"/>
</dbReference>
<reference evidence="14 15" key="1">
    <citation type="journal article" date="2016" name="Proc. Natl. Acad. Sci. U.S.A.">
        <title>Comparative genomics of biotechnologically important yeasts.</title>
        <authorList>
            <person name="Riley R."/>
            <person name="Haridas S."/>
            <person name="Wolfe K.H."/>
            <person name="Lopes M.R."/>
            <person name="Hittinger C.T."/>
            <person name="Goeker M."/>
            <person name="Salamov A.A."/>
            <person name="Wisecaver J.H."/>
            <person name="Long T.M."/>
            <person name="Calvey C.H."/>
            <person name="Aerts A.L."/>
            <person name="Barry K.W."/>
            <person name="Choi C."/>
            <person name="Clum A."/>
            <person name="Coughlan A.Y."/>
            <person name="Deshpande S."/>
            <person name="Douglass A.P."/>
            <person name="Hanson S.J."/>
            <person name="Klenk H.-P."/>
            <person name="LaButti K.M."/>
            <person name="Lapidus A."/>
            <person name="Lindquist E.A."/>
            <person name="Lipzen A.M."/>
            <person name="Meier-Kolthoff J.P."/>
            <person name="Ohm R.A."/>
            <person name="Otillar R.P."/>
            <person name="Pangilinan J.L."/>
            <person name="Peng Y."/>
            <person name="Rokas A."/>
            <person name="Rosa C.A."/>
            <person name="Scheuner C."/>
            <person name="Sibirny A.A."/>
            <person name="Slot J.C."/>
            <person name="Stielow J.B."/>
            <person name="Sun H."/>
            <person name="Kurtzman C.P."/>
            <person name="Blackwell M."/>
            <person name="Grigoriev I.V."/>
            <person name="Jeffries T.W."/>
        </authorList>
    </citation>
    <scope>NUCLEOTIDE SEQUENCE [LARGE SCALE GENOMIC DNA]</scope>
    <source>
        <strain evidence="14 15">NRRL Y-11557</strain>
    </source>
</reference>
<dbReference type="InterPro" id="IPR054593">
    <property type="entry name" value="Beta-mannosidase-like_N2"/>
</dbReference>
<keyword evidence="4" id="KW-0378">Hydrolase</keyword>
<dbReference type="PANTHER" id="PTHR43730">
    <property type="entry name" value="BETA-MANNOSIDASE"/>
    <property type="match status" value="1"/>
</dbReference>
<evidence type="ECO:0000313" key="15">
    <source>
        <dbReference type="Proteomes" id="UP000094385"/>
    </source>
</evidence>
<dbReference type="GO" id="GO:0004567">
    <property type="term" value="F:beta-mannosidase activity"/>
    <property type="evidence" value="ECO:0007669"/>
    <property type="project" value="UniProtKB-EC"/>
</dbReference>
<dbReference type="SUPFAM" id="SSF49303">
    <property type="entry name" value="beta-Galactosidase/glucuronidase domain"/>
    <property type="match status" value="1"/>
</dbReference>
<dbReference type="STRING" id="675824.A0A1E3QBB5"/>
<dbReference type="SUPFAM" id="SSF51445">
    <property type="entry name" value="(Trans)glycosidases"/>
    <property type="match status" value="1"/>
</dbReference>
<evidence type="ECO:0000259" key="12">
    <source>
        <dbReference type="Pfam" id="PF17786"/>
    </source>
</evidence>
<evidence type="ECO:0000259" key="11">
    <source>
        <dbReference type="Pfam" id="PF00703"/>
    </source>
</evidence>
<evidence type="ECO:0000256" key="2">
    <source>
        <dbReference type="ARBA" id="ARBA00004740"/>
    </source>
</evidence>
<dbReference type="Pfam" id="PF00703">
    <property type="entry name" value="Glyco_hydro_2"/>
    <property type="match status" value="1"/>
</dbReference>
<evidence type="ECO:0000256" key="5">
    <source>
        <dbReference type="ARBA" id="ARBA00023277"/>
    </source>
</evidence>
<evidence type="ECO:0000313" key="14">
    <source>
        <dbReference type="EMBL" id="ODQ74975.1"/>
    </source>
</evidence>
<keyword evidence="5" id="KW-0119">Carbohydrate metabolism</keyword>
<evidence type="ECO:0000256" key="10">
    <source>
        <dbReference type="ARBA" id="ARBA00041614"/>
    </source>
</evidence>
<sequence length="851" mass="96851">MLTATSTVLSNWSWKCAKSSVHKELVTDKWTACSHSRATTQIHPDLVDAGVILEPFVDLNEQAIQWVGEADWEYQTTFKYASGSIFADLVFEGLDTFATVYLNDVKVLETENMFHSHRVSVKESLTEGDNFLRIYFHSALLKARELERANKPMPLWNGESCRLYIRKAQYHFGWDWGPVLVTCGPYKEVRLETYNVTVTDLSVLVDIPEALDVAYTTVIMSTSGQYHHAFVEVLSPDGSIVKSEFVGYSAPTQEVTITLENPELWYPHKYGSQPLYKFTVKLCTASNSELNKLSKSIGLRRARVVQNPLVDQPGTSFYFEINNIAIFAAGSNWIPSHSFHTLLTKQDYNDWIKLVVDGNQDMLRVWGGGIYELDIFYQLCDKFGILVWQDFMFGCGLYPYTPELAKSVTIEAEQQVSRLRNFCSVVIYAGNNEDYQVAESLNLKWDSNQKEGLAESDFPAREYYEKILPSAVKKFSANTYYHFGSPYGGETTRDPTVGDIHQWNVWHGTQEKYQNWSHLAGRFVSEFGMLAFPKTETIKSCVTDVSQLYPQSEVLDQHDKAVGFERRLALYVIENIKIDSMDLESWTYATQFMQAECLAYAYRCWRREWKGKGKEYIAGALVWQLNDCWPTISWSICDFYRRPKLAYYAIKRESAKLTLGIYRNHLAEDRMHIMSLGTKTDHAHFDGKKDFAVDVWGVNSSLSFVKGVLIVNFIQVFSGRNIFESKQNVDLLPNQSTQFLTDLSLPTDCHTAVYVRLLDTSGSVIARAADWPQPLKYLTFNPGMKVAAEVRDDGVVAVSTNYPVKCVVLDVPGATLDDNGFDMFESDDIVVRAPSVAKGSVVTVEYYERNK</sequence>
<protein>
    <recommendedName>
        <fullName evidence="9">Beta-mannosidase B</fullName>
        <ecNumber evidence="3">3.2.1.25</ecNumber>
    </recommendedName>
    <alternativeName>
        <fullName evidence="10">Mannanase B</fullName>
    </alternativeName>
</protein>
<evidence type="ECO:0000259" key="13">
    <source>
        <dbReference type="Pfam" id="PF22666"/>
    </source>
</evidence>
<dbReference type="InterPro" id="IPR036156">
    <property type="entry name" value="Beta-gal/glucu_dom_sf"/>
</dbReference>
<comment type="similarity">
    <text evidence="8">Belongs to the glycosyl hydrolase 2 family. Beta-mannosidase B subfamily.</text>
</comment>
<dbReference type="InterPro" id="IPR050887">
    <property type="entry name" value="Beta-mannosidase_GH2"/>
</dbReference>
<evidence type="ECO:0000256" key="3">
    <source>
        <dbReference type="ARBA" id="ARBA00012754"/>
    </source>
</evidence>
<evidence type="ECO:0000256" key="4">
    <source>
        <dbReference type="ARBA" id="ARBA00022801"/>
    </source>
</evidence>
<keyword evidence="6" id="KW-0326">Glycosidase</keyword>
<dbReference type="AlphaFoldDB" id="A0A1E3QBB5"/>
<proteinExistence type="inferred from homology"/>
<dbReference type="InterPro" id="IPR017853">
    <property type="entry name" value="GH"/>
</dbReference>
<dbReference type="Proteomes" id="UP000094385">
    <property type="component" value="Unassembled WGS sequence"/>
</dbReference>
<feature type="domain" description="Mannosidase Ig/CBM-like" evidence="12">
    <location>
        <begin position="693"/>
        <end position="777"/>
    </location>
</feature>
<comment type="catalytic activity">
    <reaction evidence="1">
        <text>Hydrolysis of terminal, non-reducing beta-D-mannose residues in beta-D-mannosides.</text>
        <dbReference type="EC" id="3.2.1.25"/>
    </reaction>
</comment>
<dbReference type="FunFam" id="3.20.20.80:FF:000050">
    <property type="entry name" value="Beta-mannosidase B"/>
    <property type="match status" value="1"/>
</dbReference>
<dbReference type="GO" id="GO:0006516">
    <property type="term" value="P:glycoprotein catabolic process"/>
    <property type="evidence" value="ECO:0007669"/>
    <property type="project" value="TreeGrafter"/>
</dbReference>
<dbReference type="SUPFAM" id="SSF49785">
    <property type="entry name" value="Galactose-binding domain-like"/>
    <property type="match status" value="1"/>
</dbReference>
<evidence type="ECO:0000256" key="6">
    <source>
        <dbReference type="ARBA" id="ARBA00023295"/>
    </source>
</evidence>
<dbReference type="InterPro" id="IPR041447">
    <property type="entry name" value="Mannosidase_ig"/>
</dbReference>
<organism evidence="14 15">
    <name type="scientific">Lipomyces starkeyi NRRL Y-11557</name>
    <dbReference type="NCBI Taxonomy" id="675824"/>
    <lineage>
        <taxon>Eukaryota</taxon>
        <taxon>Fungi</taxon>
        <taxon>Dikarya</taxon>
        <taxon>Ascomycota</taxon>
        <taxon>Saccharomycotina</taxon>
        <taxon>Lipomycetes</taxon>
        <taxon>Lipomycetales</taxon>
        <taxon>Lipomycetaceae</taxon>
        <taxon>Lipomyces</taxon>
    </lineage>
</organism>